<proteinExistence type="predicted"/>
<organism evidence="1 2">
    <name type="scientific">Peronospora matthiolae</name>
    <dbReference type="NCBI Taxonomy" id="2874970"/>
    <lineage>
        <taxon>Eukaryota</taxon>
        <taxon>Sar</taxon>
        <taxon>Stramenopiles</taxon>
        <taxon>Oomycota</taxon>
        <taxon>Peronosporomycetes</taxon>
        <taxon>Peronosporales</taxon>
        <taxon>Peronosporaceae</taxon>
        <taxon>Peronospora</taxon>
    </lineage>
</organism>
<comment type="caution">
    <text evidence="1">The sequence shown here is derived from an EMBL/GenBank/DDBJ whole genome shotgun (WGS) entry which is preliminary data.</text>
</comment>
<dbReference type="Proteomes" id="UP001162060">
    <property type="component" value="Unassembled WGS sequence"/>
</dbReference>
<evidence type="ECO:0000313" key="2">
    <source>
        <dbReference type="Proteomes" id="UP001162060"/>
    </source>
</evidence>
<name>A0AAV1UC57_9STRA</name>
<protein>
    <submittedName>
        <fullName evidence="1">Uncharacterized protein</fullName>
    </submittedName>
</protein>
<accession>A0AAV1UC57</accession>
<sequence>MTEPKPSSKTLEGFLEEGKVKYESDTAASIIYKHPPSTPLACDNTLISPNPIVKRDEVPLPIAQRAIVDPTSGVVHNTFDEDQAQHFQSVDDRMRQAQIVASANAHSGYRFTPPTEDESIRQTAGQSFATWITGPRAVTATAAIVKRDAFRAIYLDVERMTSQGHVGRLNLQAQIASVSALQSTPIVLFPGETAADSDVVFTR</sequence>
<dbReference type="AlphaFoldDB" id="A0AAV1UC57"/>
<reference evidence="1" key="1">
    <citation type="submission" date="2024-01" db="EMBL/GenBank/DDBJ databases">
        <authorList>
            <person name="Webb A."/>
        </authorList>
    </citation>
    <scope>NUCLEOTIDE SEQUENCE</scope>
    <source>
        <strain evidence="1">Pm1</strain>
    </source>
</reference>
<evidence type="ECO:0000313" key="1">
    <source>
        <dbReference type="EMBL" id="CAK7932184.1"/>
    </source>
</evidence>
<dbReference type="EMBL" id="CAKLBY020000188">
    <property type="protein sequence ID" value="CAK7932184.1"/>
    <property type="molecule type" value="Genomic_DNA"/>
</dbReference>
<gene>
    <name evidence="1" type="ORF">PM001_LOCUS17334</name>
</gene>